<accession>A0A1T4VXJ6</accession>
<keyword evidence="6 15" id="KW-0418">Kinase</keyword>
<dbReference type="PRINTS" id="PR00344">
    <property type="entry name" value="BCTRLSENSOR"/>
</dbReference>
<keyword evidence="7" id="KW-0067">ATP-binding</keyword>
<feature type="domain" description="Histidine kinase" evidence="13">
    <location>
        <begin position="81"/>
        <end position="298"/>
    </location>
</feature>
<dbReference type="InterPro" id="IPR003594">
    <property type="entry name" value="HATPase_dom"/>
</dbReference>
<keyword evidence="4" id="KW-0808">Transferase</keyword>
<dbReference type="GO" id="GO:0000155">
    <property type="term" value="F:phosphorelay sensor kinase activity"/>
    <property type="evidence" value="ECO:0007669"/>
    <property type="project" value="InterPro"/>
</dbReference>
<dbReference type="Proteomes" id="UP000190460">
    <property type="component" value="Unassembled WGS sequence"/>
</dbReference>
<dbReference type="SUPFAM" id="SSF55874">
    <property type="entry name" value="ATPase domain of HSP90 chaperone/DNA topoisomerase II/histidine kinase"/>
    <property type="match status" value="1"/>
</dbReference>
<feature type="domain" description="Response regulatory" evidence="14">
    <location>
        <begin position="335"/>
        <end position="451"/>
    </location>
</feature>
<dbReference type="FunFam" id="1.10.287.130:FF:000002">
    <property type="entry name" value="Two-component osmosensing histidine kinase"/>
    <property type="match status" value="1"/>
</dbReference>
<evidence type="ECO:0000256" key="6">
    <source>
        <dbReference type="ARBA" id="ARBA00022777"/>
    </source>
</evidence>
<dbReference type="SMART" id="SM00388">
    <property type="entry name" value="HisKA"/>
    <property type="match status" value="1"/>
</dbReference>
<keyword evidence="3 11" id="KW-0597">Phosphoprotein</keyword>
<dbReference type="CDD" id="cd17546">
    <property type="entry name" value="REC_hyHK_CKI1_RcsC-like"/>
    <property type="match status" value="1"/>
</dbReference>
<dbReference type="SMART" id="SM00387">
    <property type="entry name" value="HATPase_c"/>
    <property type="match status" value="1"/>
</dbReference>
<dbReference type="EC" id="2.7.13.3" evidence="2"/>
<evidence type="ECO:0000256" key="2">
    <source>
        <dbReference type="ARBA" id="ARBA00012438"/>
    </source>
</evidence>
<evidence type="ECO:0000256" key="9">
    <source>
        <dbReference type="ARBA" id="ARBA00064003"/>
    </source>
</evidence>
<evidence type="ECO:0000256" key="11">
    <source>
        <dbReference type="PROSITE-ProRule" id="PRU00169"/>
    </source>
</evidence>
<name>A0A1T4VXJ6_9GAMM</name>
<organism evidence="15 16">
    <name type="scientific">Thiothrix eikelboomii</name>
    <dbReference type="NCBI Taxonomy" id="92487"/>
    <lineage>
        <taxon>Bacteria</taxon>
        <taxon>Pseudomonadati</taxon>
        <taxon>Pseudomonadota</taxon>
        <taxon>Gammaproteobacteria</taxon>
        <taxon>Thiotrichales</taxon>
        <taxon>Thiotrichaceae</taxon>
        <taxon>Thiothrix</taxon>
    </lineage>
</organism>
<dbReference type="Pfam" id="PF00072">
    <property type="entry name" value="Response_reg"/>
    <property type="match status" value="1"/>
</dbReference>
<dbReference type="FunFam" id="3.30.565.10:FF:000010">
    <property type="entry name" value="Sensor histidine kinase RcsC"/>
    <property type="match status" value="1"/>
</dbReference>
<dbReference type="SMART" id="SM00448">
    <property type="entry name" value="REC"/>
    <property type="match status" value="1"/>
</dbReference>
<dbReference type="InterPro" id="IPR003661">
    <property type="entry name" value="HisK_dim/P_dom"/>
</dbReference>
<dbReference type="CDD" id="cd16922">
    <property type="entry name" value="HATPase_EvgS-ArcB-TorS-like"/>
    <property type="match status" value="1"/>
</dbReference>
<dbReference type="PROSITE" id="PS50110">
    <property type="entry name" value="RESPONSE_REGULATORY"/>
    <property type="match status" value="1"/>
</dbReference>
<keyword evidence="8" id="KW-0902">Two-component regulatory system</keyword>
<dbReference type="PANTHER" id="PTHR45339">
    <property type="entry name" value="HYBRID SIGNAL TRANSDUCTION HISTIDINE KINASE J"/>
    <property type="match status" value="1"/>
</dbReference>
<evidence type="ECO:0000256" key="3">
    <source>
        <dbReference type="ARBA" id="ARBA00022553"/>
    </source>
</evidence>
<keyword evidence="16" id="KW-1185">Reference proteome</keyword>
<evidence type="ECO:0000256" key="5">
    <source>
        <dbReference type="ARBA" id="ARBA00022741"/>
    </source>
</evidence>
<dbReference type="Gene3D" id="3.40.50.2300">
    <property type="match status" value="1"/>
</dbReference>
<evidence type="ECO:0000313" key="16">
    <source>
        <dbReference type="Proteomes" id="UP000190460"/>
    </source>
</evidence>
<dbReference type="AlphaFoldDB" id="A0A1T4VXJ6"/>
<dbReference type="InterPro" id="IPR011006">
    <property type="entry name" value="CheY-like_superfamily"/>
</dbReference>
<proteinExistence type="predicted"/>
<dbReference type="InterPro" id="IPR036890">
    <property type="entry name" value="HATPase_C_sf"/>
</dbReference>
<dbReference type="SUPFAM" id="SSF47384">
    <property type="entry name" value="Homodimeric domain of signal transducing histidine kinase"/>
    <property type="match status" value="1"/>
</dbReference>
<dbReference type="Gene3D" id="3.30.565.10">
    <property type="entry name" value="Histidine kinase-like ATPase, C-terminal domain"/>
    <property type="match status" value="1"/>
</dbReference>
<evidence type="ECO:0000256" key="4">
    <source>
        <dbReference type="ARBA" id="ARBA00022679"/>
    </source>
</evidence>
<dbReference type="InterPro" id="IPR004358">
    <property type="entry name" value="Sig_transdc_His_kin-like_C"/>
</dbReference>
<dbReference type="PANTHER" id="PTHR45339:SF1">
    <property type="entry name" value="HYBRID SIGNAL TRANSDUCTION HISTIDINE KINASE J"/>
    <property type="match status" value="1"/>
</dbReference>
<keyword evidence="12" id="KW-0175">Coiled coil</keyword>
<dbReference type="InterPro" id="IPR001789">
    <property type="entry name" value="Sig_transdc_resp-reg_receiver"/>
</dbReference>
<evidence type="ECO:0000256" key="7">
    <source>
        <dbReference type="ARBA" id="ARBA00022840"/>
    </source>
</evidence>
<keyword evidence="5" id="KW-0547">Nucleotide-binding</keyword>
<evidence type="ECO:0000256" key="12">
    <source>
        <dbReference type="SAM" id="Coils"/>
    </source>
</evidence>
<feature type="coiled-coil region" evidence="12">
    <location>
        <begin position="1"/>
        <end position="67"/>
    </location>
</feature>
<dbReference type="RefSeq" id="WP_078921003.1">
    <property type="nucleotide sequence ID" value="NZ_FUYB01000002.1"/>
</dbReference>
<dbReference type="PROSITE" id="PS50109">
    <property type="entry name" value="HIS_KIN"/>
    <property type="match status" value="1"/>
</dbReference>
<comment type="subunit">
    <text evidence="9">At low DSF concentrations, interacts with RpfF.</text>
</comment>
<feature type="modified residue" description="4-aspartylphosphate" evidence="11">
    <location>
        <position position="384"/>
    </location>
</feature>
<evidence type="ECO:0000256" key="10">
    <source>
        <dbReference type="ARBA" id="ARBA00068150"/>
    </source>
</evidence>
<sequence length="454" mass="50157">MSAELELIARLEKRLEREHNARQQAEQLLESKSLELYQANQELRAQADSLEQTIAERTQELVEARDQALAASRAKSAFLAAMSHEIRTPMNGIIGMTTLLQHTALQAEQRVQVETILQSAQALLGIINDILDISRLEAGKLELLEEPFCINDILPNVIATMRTIAEQKQLRLVLELAAGIPMKLWGDPLRLRQVLLNLLSNAIKFTTEGQISIRVLQGESGMLRFEVQDTGLGISAEKQAKLFHAFSQISRYDQHNHGGTGLGLAISRKLVQLMGGSIGVDSQEGHGSTFWFQIPTRAEDSHCASESTADLVTQTKPTSVWQASDPSFSTENAPHILVVEDHKINQMVAKGMLLKLGYRVTVVDDGFQALEHLRTGDFALVLMDIQMPGMSGVETTKRVRAELPEQQLPIIALTANAMKGDEQEYLAAGMNACLTKPIQMQTLALTLQAWCPVQ</sequence>
<dbReference type="EMBL" id="FUYB01000002">
    <property type="protein sequence ID" value="SKA69555.1"/>
    <property type="molecule type" value="Genomic_DNA"/>
</dbReference>
<evidence type="ECO:0000259" key="13">
    <source>
        <dbReference type="PROSITE" id="PS50109"/>
    </source>
</evidence>
<dbReference type="STRING" id="92487.SAMN02745130_00502"/>
<dbReference type="CDD" id="cd00082">
    <property type="entry name" value="HisKA"/>
    <property type="match status" value="1"/>
</dbReference>
<dbReference type="InterPro" id="IPR036097">
    <property type="entry name" value="HisK_dim/P_sf"/>
</dbReference>
<evidence type="ECO:0000256" key="1">
    <source>
        <dbReference type="ARBA" id="ARBA00000085"/>
    </source>
</evidence>
<dbReference type="Gene3D" id="1.10.287.130">
    <property type="match status" value="1"/>
</dbReference>
<evidence type="ECO:0000256" key="8">
    <source>
        <dbReference type="ARBA" id="ARBA00023012"/>
    </source>
</evidence>
<gene>
    <name evidence="15" type="ORF">SAMN02745130_00502</name>
</gene>
<dbReference type="SUPFAM" id="SSF52172">
    <property type="entry name" value="CheY-like"/>
    <property type="match status" value="1"/>
</dbReference>
<evidence type="ECO:0000259" key="14">
    <source>
        <dbReference type="PROSITE" id="PS50110"/>
    </source>
</evidence>
<protein>
    <recommendedName>
        <fullName evidence="10">Sensory/regulatory protein RpfC</fullName>
        <ecNumber evidence="2">2.7.13.3</ecNumber>
    </recommendedName>
</protein>
<reference evidence="16" key="1">
    <citation type="submission" date="2017-02" db="EMBL/GenBank/DDBJ databases">
        <authorList>
            <person name="Varghese N."/>
            <person name="Submissions S."/>
        </authorList>
    </citation>
    <scope>NUCLEOTIDE SEQUENCE [LARGE SCALE GENOMIC DNA]</scope>
    <source>
        <strain evidence="16">ATCC 49788</strain>
    </source>
</reference>
<dbReference type="Pfam" id="PF02518">
    <property type="entry name" value="HATPase_c"/>
    <property type="match status" value="1"/>
</dbReference>
<evidence type="ECO:0000313" key="15">
    <source>
        <dbReference type="EMBL" id="SKA69555.1"/>
    </source>
</evidence>
<comment type="catalytic activity">
    <reaction evidence="1">
        <text>ATP + protein L-histidine = ADP + protein N-phospho-L-histidine.</text>
        <dbReference type="EC" id="2.7.13.3"/>
    </reaction>
</comment>
<dbReference type="OrthoDB" id="9792854at2"/>
<dbReference type="GO" id="GO:0005524">
    <property type="term" value="F:ATP binding"/>
    <property type="evidence" value="ECO:0007669"/>
    <property type="project" value="UniProtKB-KW"/>
</dbReference>
<dbReference type="Pfam" id="PF00512">
    <property type="entry name" value="HisKA"/>
    <property type="match status" value="1"/>
</dbReference>
<dbReference type="InterPro" id="IPR005467">
    <property type="entry name" value="His_kinase_dom"/>
</dbReference>